<dbReference type="PANTHER" id="PTHR24291:SF50">
    <property type="entry name" value="BIFUNCTIONAL ALBAFLAVENONE MONOOXYGENASE_TERPENE SYNTHASE"/>
    <property type="match status" value="1"/>
</dbReference>
<dbReference type="STRING" id="520822.A0A195BGW4"/>
<keyword evidence="10" id="KW-1185">Reference proteome</keyword>
<evidence type="ECO:0000256" key="7">
    <source>
        <dbReference type="ARBA" id="ARBA00023033"/>
    </source>
</evidence>
<feature type="transmembrane region" description="Helical" evidence="8">
    <location>
        <begin position="12"/>
        <end position="35"/>
    </location>
</feature>
<feature type="transmembrane region" description="Helical" evidence="8">
    <location>
        <begin position="47"/>
        <end position="66"/>
    </location>
</feature>
<proteinExistence type="inferred from homology"/>
<dbReference type="InterPro" id="IPR036396">
    <property type="entry name" value="Cyt_P450_sf"/>
</dbReference>
<evidence type="ECO:0000313" key="10">
    <source>
        <dbReference type="Proteomes" id="UP000078540"/>
    </source>
</evidence>
<evidence type="ECO:0000256" key="5">
    <source>
        <dbReference type="ARBA" id="ARBA00023002"/>
    </source>
</evidence>
<keyword evidence="5" id="KW-0560">Oxidoreductase</keyword>
<protein>
    <submittedName>
        <fullName evidence="9">Cytochrome P450 4C1</fullName>
    </submittedName>
</protein>
<sequence>MFQKQIIQFEDHFNDIVSLILYVGCTVLTLNYFTVYKGKALKMDNPAVVRFLVIHCVASTNTLLLVMRYSQRKILTPTFHFNILQRFVKIFDKESKNMMKSLKKDLRKNDKIIAERKLYHEQTNGQYLKSFDNGHDITASSLCFILTLLAEHKDIYHLVRNEVDIAMQENEDKLIVKFLNQLLYLEKCIKEALRLQNIVPLISRICGEDVKLRTIIFNMIAADTIVIIDINGIHKDPNFWPNPEVFDPRFLPERIINDMLYCKYVILKMMIASLIHHFYLEPIDYIENVRLQIDIILRPHPLCVRFVPVLQN</sequence>
<keyword evidence="8" id="KW-0472">Membrane</keyword>
<evidence type="ECO:0000256" key="1">
    <source>
        <dbReference type="ARBA" id="ARBA00001971"/>
    </source>
</evidence>
<dbReference type="GO" id="GO:0020037">
    <property type="term" value="F:heme binding"/>
    <property type="evidence" value="ECO:0007669"/>
    <property type="project" value="InterPro"/>
</dbReference>
<dbReference type="GO" id="GO:0005789">
    <property type="term" value="C:endoplasmic reticulum membrane"/>
    <property type="evidence" value="ECO:0007669"/>
    <property type="project" value="UniProtKB-SubCell"/>
</dbReference>
<dbReference type="Gene3D" id="1.10.630.10">
    <property type="entry name" value="Cytochrome P450"/>
    <property type="match status" value="1"/>
</dbReference>
<dbReference type="InterPro" id="IPR001128">
    <property type="entry name" value="Cyt_P450"/>
</dbReference>
<comment type="cofactor">
    <cofactor evidence="1">
        <name>heme</name>
        <dbReference type="ChEBI" id="CHEBI:30413"/>
    </cofactor>
</comment>
<evidence type="ECO:0000256" key="4">
    <source>
        <dbReference type="ARBA" id="ARBA00022723"/>
    </source>
</evidence>
<dbReference type="PRINTS" id="PR00463">
    <property type="entry name" value="EP450I"/>
</dbReference>
<keyword evidence="8" id="KW-1133">Transmembrane helix</keyword>
<evidence type="ECO:0000256" key="6">
    <source>
        <dbReference type="ARBA" id="ARBA00023004"/>
    </source>
</evidence>
<dbReference type="GO" id="GO:0016705">
    <property type="term" value="F:oxidoreductase activity, acting on paired donors, with incorporation or reduction of molecular oxygen"/>
    <property type="evidence" value="ECO:0007669"/>
    <property type="project" value="InterPro"/>
</dbReference>
<dbReference type="GO" id="GO:0004497">
    <property type="term" value="F:monooxygenase activity"/>
    <property type="evidence" value="ECO:0007669"/>
    <property type="project" value="UniProtKB-KW"/>
</dbReference>
<dbReference type="AlphaFoldDB" id="A0A195BGW4"/>
<dbReference type="InterPro" id="IPR002401">
    <property type="entry name" value="Cyt_P450_E_grp-I"/>
</dbReference>
<comment type="similarity">
    <text evidence="2">Belongs to the cytochrome P450 family.</text>
</comment>
<keyword evidence="3" id="KW-0349">Heme</keyword>
<evidence type="ECO:0000313" key="9">
    <source>
        <dbReference type="EMBL" id="KYM83461.1"/>
    </source>
</evidence>
<reference evidence="9 10" key="1">
    <citation type="submission" date="2015-09" db="EMBL/GenBank/DDBJ databases">
        <title>Atta colombica WGS genome.</title>
        <authorList>
            <person name="Nygaard S."/>
            <person name="Hu H."/>
            <person name="Boomsma J."/>
            <person name="Zhang G."/>
        </authorList>
    </citation>
    <scope>NUCLEOTIDE SEQUENCE [LARGE SCALE GENOMIC DNA]</scope>
    <source>
        <strain evidence="9">Treedump-2</strain>
        <tissue evidence="9">Whole body</tissue>
    </source>
</reference>
<organism evidence="9 10">
    <name type="scientific">Atta colombica</name>
    <dbReference type="NCBI Taxonomy" id="520822"/>
    <lineage>
        <taxon>Eukaryota</taxon>
        <taxon>Metazoa</taxon>
        <taxon>Ecdysozoa</taxon>
        <taxon>Arthropoda</taxon>
        <taxon>Hexapoda</taxon>
        <taxon>Insecta</taxon>
        <taxon>Pterygota</taxon>
        <taxon>Neoptera</taxon>
        <taxon>Endopterygota</taxon>
        <taxon>Hymenoptera</taxon>
        <taxon>Apocrita</taxon>
        <taxon>Aculeata</taxon>
        <taxon>Formicoidea</taxon>
        <taxon>Formicidae</taxon>
        <taxon>Myrmicinae</taxon>
        <taxon>Atta</taxon>
    </lineage>
</organism>
<dbReference type="SUPFAM" id="SSF48264">
    <property type="entry name" value="Cytochrome P450"/>
    <property type="match status" value="1"/>
</dbReference>
<evidence type="ECO:0000256" key="3">
    <source>
        <dbReference type="ARBA" id="ARBA00022617"/>
    </source>
</evidence>
<dbReference type="GO" id="GO:0005506">
    <property type="term" value="F:iron ion binding"/>
    <property type="evidence" value="ECO:0007669"/>
    <property type="project" value="InterPro"/>
</dbReference>
<accession>A0A195BGW4</accession>
<keyword evidence="7" id="KW-0503">Monooxygenase</keyword>
<evidence type="ECO:0000256" key="2">
    <source>
        <dbReference type="ARBA" id="ARBA00010617"/>
    </source>
</evidence>
<dbReference type="Pfam" id="PF00067">
    <property type="entry name" value="p450"/>
    <property type="match status" value="1"/>
</dbReference>
<name>A0A195BGW4_9HYME</name>
<dbReference type="EMBL" id="KQ976490">
    <property type="protein sequence ID" value="KYM83461.1"/>
    <property type="molecule type" value="Genomic_DNA"/>
</dbReference>
<gene>
    <name evidence="9" type="ORF">ALC53_06193</name>
</gene>
<keyword evidence="8" id="KW-0812">Transmembrane</keyword>
<keyword evidence="6" id="KW-0408">Iron</keyword>
<dbReference type="PANTHER" id="PTHR24291">
    <property type="entry name" value="CYTOCHROME P450 FAMILY 4"/>
    <property type="match status" value="1"/>
</dbReference>
<keyword evidence="4" id="KW-0479">Metal-binding</keyword>
<dbReference type="InterPro" id="IPR050196">
    <property type="entry name" value="Cytochrome_P450_Monoox"/>
</dbReference>
<dbReference type="Proteomes" id="UP000078540">
    <property type="component" value="Unassembled WGS sequence"/>
</dbReference>
<evidence type="ECO:0000256" key="8">
    <source>
        <dbReference type="SAM" id="Phobius"/>
    </source>
</evidence>